<protein>
    <recommendedName>
        <fullName evidence="6">Single-strand binding family protein</fullName>
    </recommendedName>
</protein>
<comment type="caution">
    <text evidence="4">The sequence shown here is derived from an EMBL/GenBank/DDBJ whole genome shotgun (WGS) entry which is preliminary data.</text>
</comment>
<accession>C4FDN4</accession>
<evidence type="ECO:0000313" key="5">
    <source>
        <dbReference type="Proteomes" id="UP000006408"/>
    </source>
</evidence>
<keyword evidence="5" id="KW-1185">Reference proteome</keyword>
<sequence length="168" mass="17193">MRSLHKGDAVVVTGALRMDRWTKDGVNRTAIVMDASAIGHDLNYGTSAFSRLNRAQGGNGGTNDAAGSAGAYTDGFAEDRGNPDNAGGLNGAGVDPFASGNGSTQPNAMRNTRNDMENGGTPASGIPNGMQQAGMPPCNTQSPNNGGQQYVAQSQSESTVALAEEPEF</sequence>
<evidence type="ECO:0000256" key="3">
    <source>
        <dbReference type="SAM" id="MobiDB-lite"/>
    </source>
</evidence>
<dbReference type="eggNOG" id="COG0629">
    <property type="taxonomic scope" value="Bacteria"/>
</dbReference>
<keyword evidence="1 2" id="KW-0238">DNA-binding</keyword>
<dbReference type="EMBL" id="ABYS02000004">
    <property type="protein sequence ID" value="EEP21065.1"/>
    <property type="molecule type" value="Genomic_DNA"/>
</dbReference>
<feature type="compositionally biased region" description="Polar residues" evidence="3">
    <location>
        <begin position="100"/>
        <end position="111"/>
    </location>
</feature>
<evidence type="ECO:0000313" key="4">
    <source>
        <dbReference type="EMBL" id="EEP21065.1"/>
    </source>
</evidence>
<name>C4FDN4_9BIFI</name>
<feature type="compositionally biased region" description="Polar residues" evidence="3">
    <location>
        <begin position="138"/>
        <end position="159"/>
    </location>
</feature>
<dbReference type="PROSITE" id="PS50935">
    <property type="entry name" value="SSB"/>
    <property type="match status" value="1"/>
</dbReference>
<dbReference type="PATRIC" id="fig|518635.7.peg.384"/>
<evidence type="ECO:0008006" key="6">
    <source>
        <dbReference type="Google" id="ProtNLM"/>
    </source>
</evidence>
<dbReference type="Gene3D" id="2.40.50.140">
    <property type="entry name" value="Nucleic acid-binding proteins"/>
    <property type="match status" value="1"/>
</dbReference>
<gene>
    <name evidence="4" type="ORF">BIFANG_02421</name>
</gene>
<evidence type="ECO:0000256" key="1">
    <source>
        <dbReference type="ARBA" id="ARBA00023125"/>
    </source>
</evidence>
<dbReference type="STRING" id="1683.Bang102_003915"/>
<dbReference type="GO" id="GO:0003697">
    <property type="term" value="F:single-stranded DNA binding"/>
    <property type="evidence" value="ECO:0007669"/>
    <property type="project" value="InterPro"/>
</dbReference>
<dbReference type="HOGENOM" id="CLU_1583324_0_0_11"/>
<dbReference type="AlphaFoldDB" id="C4FDN4"/>
<dbReference type="SUPFAM" id="SSF50249">
    <property type="entry name" value="Nucleic acid-binding proteins"/>
    <property type="match status" value="1"/>
</dbReference>
<evidence type="ECO:0000256" key="2">
    <source>
        <dbReference type="PROSITE-ProRule" id="PRU00252"/>
    </source>
</evidence>
<organism evidence="4 5">
    <name type="scientific">Bifidobacterium angulatum DSM 20098 = JCM 7096</name>
    <dbReference type="NCBI Taxonomy" id="518635"/>
    <lineage>
        <taxon>Bacteria</taxon>
        <taxon>Bacillati</taxon>
        <taxon>Actinomycetota</taxon>
        <taxon>Actinomycetes</taxon>
        <taxon>Bifidobacteriales</taxon>
        <taxon>Bifidobacteriaceae</taxon>
        <taxon>Bifidobacterium</taxon>
    </lineage>
</organism>
<reference evidence="4" key="1">
    <citation type="submission" date="2009-04" db="EMBL/GenBank/DDBJ databases">
        <authorList>
            <person name="Weinstock G."/>
            <person name="Sodergren E."/>
            <person name="Clifton S."/>
            <person name="Fulton L."/>
            <person name="Fulton B."/>
            <person name="Courtney L."/>
            <person name="Fronick C."/>
            <person name="Harrison M."/>
            <person name="Strong C."/>
            <person name="Farmer C."/>
            <person name="Delahaunty K."/>
            <person name="Markovic C."/>
            <person name="Hall O."/>
            <person name="Minx P."/>
            <person name="Tomlinson C."/>
            <person name="Mitreva M."/>
            <person name="Nelson J."/>
            <person name="Hou S."/>
            <person name="Wollam A."/>
            <person name="Pepin K.H."/>
            <person name="Johnson M."/>
            <person name="Bhonagiri V."/>
            <person name="Nash W.E."/>
            <person name="Warren W."/>
            <person name="Chinwalla A."/>
            <person name="Mardis E.R."/>
            <person name="Wilson R.K."/>
        </authorList>
    </citation>
    <scope>NUCLEOTIDE SEQUENCE [LARGE SCALE GENOMIC DNA]</scope>
    <source>
        <strain evidence="4">DSM 20098</strain>
    </source>
</reference>
<feature type="region of interest" description="Disordered" evidence="3">
    <location>
        <begin position="71"/>
        <end position="168"/>
    </location>
</feature>
<proteinExistence type="predicted"/>
<dbReference type="Proteomes" id="UP000006408">
    <property type="component" value="Unassembled WGS sequence"/>
</dbReference>
<dbReference type="InterPro" id="IPR000424">
    <property type="entry name" value="Primosome_PriB/ssb"/>
</dbReference>
<dbReference type="InterPro" id="IPR012340">
    <property type="entry name" value="NA-bd_OB-fold"/>
</dbReference>